<comment type="caution">
    <text evidence="4">The sequence shown here is derived from an EMBL/GenBank/DDBJ whole genome shotgun (WGS) entry which is preliminary data.</text>
</comment>
<feature type="domain" description="Disease resistance protein At4g27190-like leucine-rich repeats" evidence="3">
    <location>
        <begin position="70"/>
        <end position="209"/>
    </location>
</feature>
<protein>
    <recommendedName>
        <fullName evidence="3">Disease resistance protein At4g27190-like leucine-rich repeats domain-containing protein</fullName>
    </recommendedName>
</protein>
<dbReference type="EMBL" id="JAEACU010000003">
    <property type="protein sequence ID" value="KAH7536737.1"/>
    <property type="molecule type" value="Genomic_DNA"/>
</dbReference>
<evidence type="ECO:0000313" key="4">
    <source>
        <dbReference type="EMBL" id="KAH7536737.1"/>
    </source>
</evidence>
<feature type="region of interest" description="Disordered" evidence="2">
    <location>
        <begin position="505"/>
        <end position="535"/>
    </location>
</feature>
<reference evidence="4" key="1">
    <citation type="journal article" date="2021" name="Front. Plant Sci.">
        <title>Chromosome-Scale Genome Assembly for Chinese Sour Jujube and Insights Into Its Genome Evolution and Domestication Signature.</title>
        <authorList>
            <person name="Shen L.-Y."/>
            <person name="Luo H."/>
            <person name="Wang X.-L."/>
            <person name="Wang X.-M."/>
            <person name="Qiu X.-J."/>
            <person name="Liu H."/>
            <person name="Zhou S.-S."/>
            <person name="Jia K.-H."/>
            <person name="Nie S."/>
            <person name="Bao Y.-T."/>
            <person name="Zhang R.-G."/>
            <person name="Yun Q.-Z."/>
            <person name="Chai Y.-H."/>
            <person name="Lu J.-Y."/>
            <person name="Li Y."/>
            <person name="Zhao S.-W."/>
            <person name="Mao J.-F."/>
            <person name="Jia S.-G."/>
            <person name="Mao Y.-M."/>
        </authorList>
    </citation>
    <scope>NUCLEOTIDE SEQUENCE</scope>
    <source>
        <strain evidence="4">AT0</strain>
        <tissue evidence="4">Leaf</tissue>
    </source>
</reference>
<organism evidence="4 5">
    <name type="scientific">Ziziphus jujuba var. spinosa</name>
    <dbReference type="NCBI Taxonomy" id="714518"/>
    <lineage>
        <taxon>Eukaryota</taxon>
        <taxon>Viridiplantae</taxon>
        <taxon>Streptophyta</taxon>
        <taxon>Embryophyta</taxon>
        <taxon>Tracheophyta</taxon>
        <taxon>Spermatophyta</taxon>
        <taxon>Magnoliopsida</taxon>
        <taxon>eudicotyledons</taxon>
        <taxon>Gunneridae</taxon>
        <taxon>Pentapetalae</taxon>
        <taxon>rosids</taxon>
        <taxon>fabids</taxon>
        <taxon>Rosales</taxon>
        <taxon>Rhamnaceae</taxon>
        <taxon>Paliureae</taxon>
        <taxon>Ziziphus</taxon>
    </lineage>
</organism>
<accession>A0A978VMG2</accession>
<dbReference type="InterPro" id="IPR032675">
    <property type="entry name" value="LRR_dom_sf"/>
</dbReference>
<name>A0A978VMG2_ZIZJJ</name>
<dbReference type="InterPro" id="IPR057135">
    <property type="entry name" value="At4g27190-like_LRR"/>
</dbReference>
<dbReference type="Gene3D" id="3.80.10.10">
    <property type="entry name" value="Ribonuclease Inhibitor"/>
    <property type="match status" value="3"/>
</dbReference>
<evidence type="ECO:0000259" key="3">
    <source>
        <dbReference type="Pfam" id="PF23247"/>
    </source>
</evidence>
<dbReference type="AlphaFoldDB" id="A0A978VMG2"/>
<dbReference type="Pfam" id="PF23247">
    <property type="entry name" value="LRR_RPS2"/>
    <property type="match status" value="2"/>
</dbReference>
<feature type="domain" description="Disease resistance protein At4g27190-like leucine-rich repeats" evidence="3">
    <location>
        <begin position="314"/>
        <end position="435"/>
    </location>
</feature>
<evidence type="ECO:0000256" key="2">
    <source>
        <dbReference type="SAM" id="MobiDB-lite"/>
    </source>
</evidence>
<dbReference type="InterPro" id="IPR050905">
    <property type="entry name" value="Plant_NBS-LRR"/>
</dbReference>
<dbReference type="Proteomes" id="UP000813462">
    <property type="component" value="Unassembled WGS sequence"/>
</dbReference>
<gene>
    <name evidence="4" type="ORF">FEM48_Zijuj03G0018400</name>
</gene>
<dbReference type="SUPFAM" id="SSF52047">
    <property type="entry name" value="RNI-like"/>
    <property type="match status" value="1"/>
</dbReference>
<keyword evidence="1" id="KW-0611">Plant defense</keyword>
<evidence type="ECO:0000313" key="5">
    <source>
        <dbReference type="Proteomes" id="UP000813462"/>
    </source>
</evidence>
<dbReference type="PANTHER" id="PTHR33463">
    <property type="entry name" value="NB-ARC DOMAIN-CONTAINING PROTEIN-RELATED"/>
    <property type="match status" value="1"/>
</dbReference>
<proteinExistence type="predicted"/>
<sequence>MLVFLPVLEELELYGCHDLTRLIWDDQILPSSASFHNLTKLLVEFCNSLEYLFSSAVAMSFVQLRSLVLRDCPDMKEIVRNSENMVKMSFPKLNFLRIDNLGRLITFSSEIDINFPILTKLYMEDCPEFLTFISKSEYEKLPSLFNEKVAFSSLKNLKIRAMKKLKMIANNADVFQHLEEVEVIDCPSLKSIFPLSIAKGLSKLRKLYLSYRGIEQIVEAVGTTVSVPPEFVFPRLEEMKLYHLENLVCIYPGLHTSSWPLLATLVVEKCEKVKVLVLEFSCFQDKHVHHDHDSSSIPQVPFSPRCPTFKSFVSKLEEKDCTTMTSLFNDKRRLHNLKRLEISDCEMVEEVFEIQMPNVEGIYNVIPSKSKLIGLSLVRLSKLKNVWSKDPQGTLTFPHLKEVTAESCPNLESIFLASIGKGLFQLQTLHISDCGIEYIVGVSLFPPCQPATESSSSNTKAVFVSPDWAGQDRTVSQSGVCFVPNSSSHFLLSLVSLAEAGPPDRLNNRSSSSPVNVHGLLRPLHPSRKKHNRLV</sequence>
<dbReference type="PANTHER" id="PTHR33463:SF145">
    <property type="entry name" value="NB-ARC DOMAIN-CONTAINING PROTEIN"/>
    <property type="match status" value="1"/>
</dbReference>
<evidence type="ECO:0000256" key="1">
    <source>
        <dbReference type="ARBA" id="ARBA00022821"/>
    </source>
</evidence>
<feature type="compositionally biased region" description="Basic residues" evidence="2">
    <location>
        <begin position="525"/>
        <end position="535"/>
    </location>
</feature>